<dbReference type="eggNOG" id="COG0625">
    <property type="taxonomic scope" value="Bacteria"/>
</dbReference>
<protein>
    <submittedName>
        <fullName evidence="3">Glutathione S-transferase domain</fullName>
    </submittedName>
</protein>
<dbReference type="InterPro" id="IPR004046">
    <property type="entry name" value="GST_C"/>
</dbReference>
<dbReference type="SUPFAM" id="SSF47616">
    <property type="entry name" value="GST C-terminal domain-like"/>
    <property type="match status" value="1"/>
</dbReference>
<proteinExistence type="predicted"/>
<reference evidence="3" key="1">
    <citation type="submission" date="2008-01" db="EMBL/GenBank/DDBJ databases">
        <title>Complete sequence of chromosome of Caulobacter sp. K31.</title>
        <authorList>
            <consortium name="US DOE Joint Genome Institute"/>
            <person name="Copeland A."/>
            <person name="Lucas S."/>
            <person name="Lapidus A."/>
            <person name="Barry K."/>
            <person name="Glavina del Rio T."/>
            <person name="Dalin E."/>
            <person name="Tice H."/>
            <person name="Pitluck S."/>
            <person name="Bruce D."/>
            <person name="Goodwin L."/>
            <person name="Thompson L.S."/>
            <person name="Brettin T."/>
            <person name="Detter J.C."/>
            <person name="Han C."/>
            <person name="Schmutz J."/>
            <person name="Larimer F."/>
            <person name="Land M."/>
            <person name="Hauser L."/>
            <person name="Kyrpides N."/>
            <person name="Kim E."/>
            <person name="Stephens C."/>
            <person name="Richardson P."/>
        </authorList>
    </citation>
    <scope>NUCLEOTIDE SEQUENCE [LARGE SCALE GENOMIC DNA]</scope>
    <source>
        <strain evidence="3">K31</strain>
    </source>
</reference>
<dbReference type="InterPro" id="IPR040079">
    <property type="entry name" value="Glutathione_S-Trfase"/>
</dbReference>
<evidence type="ECO:0000313" key="3">
    <source>
        <dbReference type="EMBL" id="ABZ69671.1"/>
    </source>
</evidence>
<dbReference type="CDD" id="cd03057">
    <property type="entry name" value="GST_N_Beta"/>
    <property type="match status" value="1"/>
</dbReference>
<dbReference type="PANTHER" id="PTHR44051">
    <property type="entry name" value="GLUTATHIONE S-TRANSFERASE-RELATED"/>
    <property type="match status" value="1"/>
</dbReference>
<dbReference type="InterPro" id="IPR036249">
    <property type="entry name" value="Thioredoxin-like_sf"/>
</dbReference>
<dbReference type="PANTHER" id="PTHR44051:SF8">
    <property type="entry name" value="GLUTATHIONE S-TRANSFERASE GSTA"/>
    <property type="match status" value="1"/>
</dbReference>
<dbReference type="PROSITE" id="PS50404">
    <property type="entry name" value="GST_NTER"/>
    <property type="match status" value="1"/>
</dbReference>
<dbReference type="SFLD" id="SFLDG00358">
    <property type="entry name" value="Main_(cytGST)"/>
    <property type="match status" value="1"/>
</dbReference>
<dbReference type="Pfam" id="PF13409">
    <property type="entry name" value="GST_N_2"/>
    <property type="match status" value="1"/>
</dbReference>
<dbReference type="Gene3D" id="3.40.30.10">
    <property type="entry name" value="Glutaredoxin"/>
    <property type="match status" value="1"/>
</dbReference>
<dbReference type="GO" id="GO:0016740">
    <property type="term" value="F:transferase activity"/>
    <property type="evidence" value="ECO:0007669"/>
    <property type="project" value="UniProtKB-KW"/>
</dbReference>
<feature type="domain" description="GST C-terminal" evidence="2">
    <location>
        <begin position="105"/>
        <end position="227"/>
    </location>
</feature>
<dbReference type="SFLD" id="SFLDG01150">
    <property type="entry name" value="Main.1:_Beta-like"/>
    <property type="match status" value="1"/>
</dbReference>
<dbReference type="OrthoDB" id="7583243at2"/>
<dbReference type="STRING" id="366602.Caul_0537"/>
<sequence length="227" mass="25423">MTPNDQNAKQDPPMKPGVITLYYHPGACSTSNHFALEEAGVEYEAIPVDLEALDNPITVKMLGLNPMAMTPVLVLADGTVLTQNAATLPFIADLAPERKLFPQRGTIERVQAESWLSFVASDLHATLVEVVWVWSQDDDAVKAKSRRFWEDRVARRLKVLEDRIASRDFILGDQYSVIDGYALIALNWSTPAELSLEAYPNILAFMARVEARPVIQHVRRLEGPIIW</sequence>
<accession>B0T6Q4</accession>
<organism evidence="3">
    <name type="scientific">Caulobacter sp. (strain K31)</name>
    <dbReference type="NCBI Taxonomy" id="366602"/>
    <lineage>
        <taxon>Bacteria</taxon>
        <taxon>Pseudomonadati</taxon>
        <taxon>Pseudomonadota</taxon>
        <taxon>Alphaproteobacteria</taxon>
        <taxon>Caulobacterales</taxon>
        <taxon>Caulobacteraceae</taxon>
        <taxon>Caulobacter</taxon>
    </lineage>
</organism>
<evidence type="ECO:0000259" key="2">
    <source>
        <dbReference type="PROSITE" id="PS50405"/>
    </source>
</evidence>
<dbReference type="Gene3D" id="1.20.1050.10">
    <property type="match status" value="1"/>
</dbReference>
<dbReference type="CDD" id="cd03188">
    <property type="entry name" value="GST_C_Beta"/>
    <property type="match status" value="1"/>
</dbReference>
<dbReference type="InterPro" id="IPR004045">
    <property type="entry name" value="Glutathione_S-Trfase_N"/>
</dbReference>
<name>B0T6Q4_CAUSK</name>
<dbReference type="InterPro" id="IPR036282">
    <property type="entry name" value="Glutathione-S-Trfase_C_sf"/>
</dbReference>
<dbReference type="PROSITE" id="PS50405">
    <property type="entry name" value="GST_CTER"/>
    <property type="match status" value="1"/>
</dbReference>
<dbReference type="InterPro" id="IPR010987">
    <property type="entry name" value="Glutathione-S-Trfase_C-like"/>
</dbReference>
<dbReference type="SUPFAM" id="SSF52833">
    <property type="entry name" value="Thioredoxin-like"/>
    <property type="match status" value="1"/>
</dbReference>
<dbReference type="Pfam" id="PF14497">
    <property type="entry name" value="GST_C_3"/>
    <property type="match status" value="1"/>
</dbReference>
<keyword evidence="3" id="KW-0808">Transferase</keyword>
<gene>
    <name evidence="3" type="ordered locus">Caul_0537</name>
</gene>
<dbReference type="EMBL" id="CP000927">
    <property type="protein sequence ID" value="ABZ69671.1"/>
    <property type="molecule type" value="Genomic_DNA"/>
</dbReference>
<feature type="domain" description="GST N-terminal" evidence="1">
    <location>
        <begin position="16"/>
        <end position="99"/>
    </location>
</feature>
<evidence type="ECO:0000259" key="1">
    <source>
        <dbReference type="PROSITE" id="PS50404"/>
    </source>
</evidence>
<dbReference type="AlphaFoldDB" id="B0T6Q4"/>
<dbReference type="KEGG" id="cak:Caul_0537"/>
<dbReference type="HOGENOM" id="CLU_011226_6_1_5"/>
<dbReference type="SFLD" id="SFLDS00019">
    <property type="entry name" value="Glutathione_Transferase_(cytos"/>
    <property type="match status" value="1"/>
</dbReference>